<gene>
    <name evidence="2" type="ORF">Tci_147480</name>
</gene>
<organism evidence="2">
    <name type="scientific">Tanacetum cinerariifolium</name>
    <name type="common">Dalmatian daisy</name>
    <name type="synonym">Chrysanthemum cinerariifolium</name>
    <dbReference type="NCBI Taxonomy" id="118510"/>
    <lineage>
        <taxon>Eukaryota</taxon>
        <taxon>Viridiplantae</taxon>
        <taxon>Streptophyta</taxon>
        <taxon>Embryophyta</taxon>
        <taxon>Tracheophyta</taxon>
        <taxon>Spermatophyta</taxon>
        <taxon>Magnoliopsida</taxon>
        <taxon>eudicotyledons</taxon>
        <taxon>Gunneridae</taxon>
        <taxon>Pentapetalae</taxon>
        <taxon>asterids</taxon>
        <taxon>campanulids</taxon>
        <taxon>Asterales</taxon>
        <taxon>Asteraceae</taxon>
        <taxon>Asteroideae</taxon>
        <taxon>Anthemideae</taxon>
        <taxon>Anthemidinae</taxon>
        <taxon>Tanacetum</taxon>
    </lineage>
</organism>
<sequence length="695" mass="81058">MCYPDPEVANLEQDKIAQALEIVKLKQRVRKLEKKRRTKHSGLKRLKKGKIAELDADEDVTLADIDADTQERMEEDVTAVKDINVAEPQPIVFDDEQMQEKHLDNVKKYQSLKRKPISISQARKNMIVYLKNMVGYKIQHFKGMTYDQGKMEEDVTNIKDINAAELEPIVFDDEEVRPIFEREYKHVQTFLKSDRDEEPSKKRVAKETLLQESFKKLGAEVEVSGSRTYWRMIRVGGNTQAFKSFEYMLKDFDRDDLDALWRITKEKFSTAMPTRDKEKALWAELTRLYEPNADDGFPWSIKGTLPQSLSQRTHIGGIAELDANEDVTLVDVDADTQGRIEEDATAVKDINAVEPEPTVFDDEEVTMTMAQTLIKIKAEKQRILDKQMAKRMQDEEIEQAAAKERQEKEDLERAKVRPIFEKEYKHVQTFLKSDRDEEPLKKRVAKKTLLQESFKKLRAKVKVLCSYTTEEETPTVDPAEISQEDIQNMLQIVQWLSSKLKPYKSIGGITQEFQSFKDMLKDFDRDYLDALRRITKEKFNITMPTRDKEKDLWAQLTRLYKPNAYDGRMEEDVTAVMDINAAEPEPTVFNDEEVPLIFEKEYKHFQTFLKSDRDEEPLKKRVAKKTLLQESFKKLRAKVKVLGSYSTEEETPTIDPAKISQEDIQNMLRIIPIAEFKVEALQVKYPLIDWEIYSE</sequence>
<reference evidence="2" key="1">
    <citation type="journal article" date="2019" name="Sci. Rep.">
        <title>Draft genome of Tanacetum cinerariifolium, the natural source of mosquito coil.</title>
        <authorList>
            <person name="Yamashiro T."/>
            <person name="Shiraishi A."/>
            <person name="Satake H."/>
            <person name="Nakayama K."/>
        </authorList>
    </citation>
    <scope>NUCLEOTIDE SEQUENCE</scope>
</reference>
<dbReference type="EMBL" id="BKCJ010033243">
    <property type="protein sequence ID" value="GEV75503.1"/>
    <property type="molecule type" value="Genomic_DNA"/>
</dbReference>
<dbReference type="AlphaFoldDB" id="A0A699GQH6"/>
<accession>A0A699GQH6</accession>
<name>A0A699GQH6_TANCI</name>
<feature type="coiled-coil region" evidence="1">
    <location>
        <begin position="8"/>
        <end position="35"/>
    </location>
</feature>
<keyword evidence="1" id="KW-0175">Coiled coil</keyword>
<evidence type="ECO:0000256" key="1">
    <source>
        <dbReference type="SAM" id="Coils"/>
    </source>
</evidence>
<comment type="caution">
    <text evidence="2">The sequence shown here is derived from an EMBL/GenBank/DDBJ whole genome shotgun (WGS) entry which is preliminary data.</text>
</comment>
<protein>
    <submittedName>
        <fullName evidence="2">Uncharacterized protein</fullName>
    </submittedName>
</protein>
<proteinExistence type="predicted"/>
<evidence type="ECO:0000313" key="2">
    <source>
        <dbReference type="EMBL" id="GEV75503.1"/>
    </source>
</evidence>